<dbReference type="Pfam" id="PF13417">
    <property type="entry name" value="GST_N_3"/>
    <property type="match status" value="1"/>
</dbReference>
<accession>A0A089NXB5</accession>
<dbReference type="Pfam" id="PF00043">
    <property type="entry name" value="GST_C"/>
    <property type="match status" value="1"/>
</dbReference>
<dbReference type="AlphaFoldDB" id="A0A089NXB5"/>
<gene>
    <name evidence="2" type="ORF">MOC_4836</name>
</gene>
<sequence length="203" mass="21734">MITLYHAPQSRSSRMIWLLEELGVPYAIEPVSIFRPMTGEGVPDAANPHPDKRVPALLHNGVLVAESLAIVLHLAEHFPEAGLAPAIGDPDRGAYLTWLAWYVAEFEPALFAGMAGELPGSPQKRRAHEAVVRRLETALARGPYAMGERFSGADILIASALGFGRAAFPASEAFEAYLERCRARPAALRGAARDGASGPQQGA</sequence>
<keyword evidence="3" id="KW-1185">Reference proteome</keyword>
<evidence type="ECO:0000313" key="3">
    <source>
        <dbReference type="Proteomes" id="UP000029492"/>
    </source>
</evidence>
<dbReference type="InterPro" id="IPR004045">
    <property type="entry name" value="Glutathione_S-Trfase_N"/>
</dbReference>
<dbReference type="InterPro" id="IPR036249">
    <property type="entry name" value="Thioredoxin-like_sf"/>
</dbReference>
<dbReference type="PANTHER" id="PTHR44051:SF21">
    <property type="entry name" value="GLUTATHIONE S-TRANSFERASE FAMILY PROTEIN"/>
    <property type="match status" value="1"/>
</dbReference>
<organism evidence="2 3">
    <name type="scientific">Methylobacterium oryzae CBMB20</name>
    <dbReference type="NCBI Taxonomy" id="693986"/>
    <lineage>
        <taxon>Bacteria</taxon>
        <taxon>Pseudomonadati</taxon>
        <taxon>Pseudomonadota</taxon>
        <taxon>Alphaproteobacteria</taxon>
        <taxon>Hyphomicrobiales</taxon>
        <taxon>Methylobacteriaceae</taxon>
        <taxon>Methylobacterium</taxon>
    </lineage>
</organism>
<dbReference type="SUPFAM" id="SSF47616">
    <property type="entry name" value="GST C-terminal domain-like"/>
    <property type="match status" value="1"/>
</dbReference>
<reference evidence="2 3" key="1">
    <citation type="journal article" date="2014" name="PLoS ONE">
        <title>Genome Information of Methylobacterium oryzae, a Plant-Probiotic Methylotroph in the Phyllosphere.</title>
        <authorList>
            <person name="Kwak M.J."/>
            <person name="Jeong H."/>
            <person name="Madhaiyan M."/>
            <person name="Lee Y."/>
            <person name="Sa T.M."/>
            <person name="Oh T.K."/>
            <person name="Kim J.F."/>
        </authorList>
    </citation>
    <scope>NUCLEOTIDE SEQUENCE [LARGE SCALE GENOMIC DNA]</scope>
    <source>
        <strain evidence="2 3">CBMB20</strain>
    </source>
</reference>
<dbReference type="InterPro" id="IPR040079">
    <property type="entry name" value="Glutathione_S-Trfase"/>
</dbReference>
<dbReference type="eggNOG" id="COG0625">
    <property type="taxonomic scope" value="Bacteria"/>
</dbReference>
<dbReference type="InterPro" id="IPR004046">
    <property type="entry name" value="GST_C"/>
</dbReference>
<dbReference type="SFLD" id="SFLDS00019">
    <property type="entry name" value="Glutathione_Transferase_(cytos"/>
    <property type="match status" value="1"/>
</dbReference>
<protein>
    <submittedName>
        <fullName evidence="2">Glutathione S-transferase domain protein</fullName>
        <ecNumber evidence="2">2.5.1.18</ecNumber>
    </submittedName>
</protein>
<dbReference type="InterPro" id="IPR036282">
    <property type="entry name" value="Glutathione-S-Trfase_C_sf"/>
</dbReference>
<dbReference type="EC" id="2.5.1.18" evidence="2"/>
<dbReference type="SUPFAM" id="SSF52833">
    <property type="entry name" value="Thioredoxin-like"/>
    <property type="match status" value="1"/>
</dbReference>
<proteinExistence type="predicted"/>
<dbReference type="STRING" id="693986.MOC_4836"/>
<dbReference type="SFLD" id="SFLDG01150">
    <property type="entry name" value="Main.1:_Beta-like"/>
    <property type="match status" value="1"/>
</dbReference>
<feature type="domain" description="GST N-terminal" evidence="1">
    <location>
        <begin position="1"/>
        <end position="82"/>
    </location>
</feature>
<dbReference type="CDD" id="cd03207">
    <property type="entry name" value="GST_C_8"/>
    <property type="match status" value="1"/>
</dbReference>
<dbReference type="GO" id="GO:0004364">
    <property type="term" value="F:glutathione transferase activity"/>
    <property type="evidence" value="ECO:0007669"/>
    <property type="project" value="UniProtKB-EC"/>
</dbReference>
<name>A0A089NXB5_9HYPH</name>
<keyword evidence="2" id="KW-0808">Transferase</keyword>
<dbReference type="KEGG" id="mor:MOC_4836"/>
<dbReference type="RefSeq" id="WP_043759496.1">
    <property type="nucleotide sequence ID" value="NZ_CP003811.1"/>
</dbReference>
<dbReference type="SFLD" id="SFLDG00358">
    <property type="entry name" value="Main_(cytGST)"/>
    <property type="match status" value="1"/>
</dbReference>
<dbReference type="PROSITE" id="PS50404">
    <property type="entry name" value="GST_NTER"/>
    <property type="match status" value="1"/>
</dbReference>
<dbReference type="Gene3D" id="3.40.30.10">
    <property type="entry name" value="Glutaredoxin"/>
    <property type="match status" value="1"/>
</dbReference>
<evidence type="ECO:0000259" key="1">
    <source>
        <dbReference type="PROSITE" id="PS50404"/>
    </source>
</evidence>
<dbReference type="EMBL" id="CP003811">
    <property type="protein sequence ID" value="AIQ92591.1"/>
    <property type="molecule type" value="Genomic_DNA"/>
</dbReference>
<dbReference type="PANTHER" id="PTHR44051">
    <property type="entry name" value="GLUTATHIONE S-TRANSFERASE-RELATED"/>
    <property type="match status" value="1"/>
</dbReference>
<evidence type="ECO:0000313" key="2">
    <source>
        <dbReference type="EMBL" id="AIQ92591.1"/>
    </source>
</evidence>
<dbReference type="Gene3D" id="1.20.1050.10">
    <property type="match status" value="1"/>
</dbReference>
<dbReference type="CDD" id="cd03046">
    <property type="entry name" value="GST_N_GTT1_like"/>
    <property type="match status" value="1"/>
</dbReference>
<dbReference type="Proteomes" id="UP000029492">
    <property type="component" value="Chromosome"/>
</dbReference>
<dbReference type="HOGENOM" id="CLU_011226_6_4_5"/>